<protein>
    <submittedName>
        <fullName evidence="1">Uncharacterized protein</fullName>
    </submittedName>
</protein>
<keyword evidence="2" id="KW-1185">Reference proteome</keyword>
<dbReference type="Proteomes" id="UP000603708">
    <property type="component" value="Unassembled WGS sequence"/>
</dbReference>
<reference evidence="1" key="2">
    <citation type="submission" date="2020-09" db="EMBL/GenBank/DDBJ databases">
        <authorList>
            <person name="Sun Q."/>
            <person name="Ohkuma M."/>
        </authorList>
    </citation>
    <scope>NUCLEOTIDE SEQUENCE</scope>
    <source>
        <strain evidence="1">JCM 5069</strain>
    </source>
</reference>
<dbReference type="RefSeq" id="WP_229925145.1">
    <property type="nucleotide sequence ID" value="NZ_BNCD01000034.1"/>
</dbReference>
<comment type="caution">
    <text evidence="1">The sequence shown here is derived from an EMBL/GenBank/DDBJ whole genome shotgun (WGS) entry which is preliminary data.</text>
</comment>
<evidence type="ECO:0000313" key="1">
    <source>
        <dbReference type="EMBL" id="GHH88294.1"/>
    </source>
</evidence>
<organism evidence="1 2">
    <name type="scientific">Streptomyces sulfonofaciens</name>
    <dbReference type="NCBI Taxonomy" id="68272"/>
    <lineage>
        <taxon>Bacteria</taxon>
        <taxon>Bacillati</taxon>
        <taxon>Actinomycetota</taxon>
        <taxon>Actinomycetes</taxon>
        <taxon>Kitasatosporales</taxon>
        <taxon>Streptomycetaceae</taxon>
        <taxon>Streptomyces</taxon>
    </lineage>
</organism>
<name>A0A919GP82_9ACTN</name>
<sequence length="59" mass="6549">MILTWDSDPVHPVETAQRLAEVIPGAQLHISTHAEDVTGWAGRTVEFLRRTNGEVTPEL</sequence>
<dbReference type="AlphaFoldDB" id="A0A919GP82"/>
<evidence type="ECO:0000313" key="2">
    <source>
        <dbReference type="Proteomes" id="UP000603708"/>
    </source>
</evidence>
<dbReference type="EMBL" id="BNCD01000034">
    <property type="protein sequence ID" value="GHH88294.1"/>
    <property type="molecule type" value="Genomic_DNA"/>
</dbReference>
<gene>
    <name evidence="1" type="ORF">GCM10018793_67490</name>
</gene>
<accession>A0A919GP82</accession>
<proteinExistence type="predicted"/>
<reference evidence="1" key="1">
    <citation type="journal article" date="2014" name="Int. J. Syst. Evol. Microbiol.">
        <title>Complete genome sequence of Corynebacterium casei LMG S-19264T (=DSM 44701T), isolated from a smear-ripened cheese.</title>
        <authorList>
            <consortium name="US DOE Joint Genome Institute (JGI-PGF)"/>
            <person name="Walter F."/>
            <person name="Albersmeier A."/>
            <person name="Kalinowski J."/>
            <person name="Ruckert C."/>
        </authorList>
    </citation>
    <scope>NUCLEOTIDE SEQUENCE</scope>
    <source>
        <strain evidence="1">JCM 5069</strain>
    </source>
</reference>